<dbReference type="GO" id="GO:0005881">
    <property type="term" value="C:cytoplasmic microtubule"/>
    <property type="evidence" value="ECO:0007669"/>
    <property type="project" value="TreeGrafter"/>
</dbReference>
<dbReference type="PANTHER" id="PTHR12607">
    <property type="entry name" value="ADENOMATOUS POLYPOSIS COLI PROTEIN FAMILY"/>
    <property type="match status" value="1"/>
</dbReference>
<keyword evidence="4 6" id="KW-0175">Coiled coil</keyword>
<keyword evidence="3" id="KW-0677">Repeat</keyword>
<organism evidence="10 11">
    <name type="scientific">Scyliorhinus torazame</name>
    <name type="common">Cloudy catshark</name>
    <name type="synonym">Catulus torazame</name>
    <dbReference type="NCBI Taxonomy" id="75743"/>
    <lineage>
        <taxon>Eukaryota</taxon>
        <taxon>Metazoa</taxon>
        <taxon>Chordata</taxon>
        <taxon>Craniata</taxon>
        <taxon>Vertebrata</taxon>
        <taxon>Chondrichthyes</taxon>
        <taxon>Elasmobranchii</taxon>
        <taxon>Galeomorphii</taxon>
        <taxon>Galeoidea</taxon>
        <taxon>Carcharhiniformes</taxon>
        <taxon>Scyliorhinidae</taxon>
        <taxon>Scyliorhinus</taxon>
    </lineage>
</organism>
<comment type="similarity">
    <text evidence="1">Belongs to the adenomatous polyposis coli (APC) family.</text>
</comment>
<comment type="caution">
    <text evidence="10">The sequence shown here is derived from an EMBL/GenBank/DDBJ whole genome shotgun (WGS) entry which is preliminary data.</text>
</comment>
<feature type="region of interest" description="Disordered" evidence="7">
    <location>
        <begin position="1701"/>
        <end position="1809"/>
    </location>
</feature>
<feature type="compositionally biased region" description="Polar residues" evidence="7">
    <location>
        <begin position="1199"/>
        <end position="1222"/>
    </location>
</feature>
<evidence type="ECO:0000313" key="10">
    <source>
        <dbReference type="EMBL" id="GCB66283.1"/>
    </source>
</evidence>
<feature type="compositionally biased region" description="Low complexity" evidence="7">
    <location>
        <begin position="2273"/>
        <end position="2286"/>
    </location>
</feature>
<feature type="compositionally biased region" description="Basic and acidic residues" evidence="7">
    <location>
        <begin position="1903"/>
        <end position="1915"/>
    </location>
</feature>
<accession>A0A401NZJ9</accession>
<dbReference type="PROSITE" id="PS50176">
    <property type="entry name" value="ARM_REPEAT"/>
    <property type="match status" value="1"/>
</dbReference>
<feature type="region of interest" description="Disordered" evidence="7">
    <location>
        <begin position="1956"/>
        <end position="2125"/>
    </location>
</feature>
<dbReference type="PANTHER" id="PTHR12607:SF3">
    <property type="entry name" value="ADENOMATOUS POLYPOSIS COLI PROTEIN 2"/>
    <property type="match status" value="1"/>
</dbReference>
<keyword evidence="2" id="KW-0879">Wnt signaling pathway</keyword>
<feature type="compositionally biased region" description="Polar residues" evidence="7">
    <location>
        <begin position="1031"/>
        <end position="1054"/>
    </location>
</feature>
<dbReference type="SUPFAM" id="SSF48371">
    <property type="entry name" value="ARM repeat"/>
    <property type="match status" value="1"/>
</dbReference>
<reference evidence="10 11" key="1">
    <citation type="journal article" date="2018" name="Nat. Ecol. Evol.">
        <title>Shark genomes provide insights into elasmobranch evolution and the origin of vertebrates.</title>
        <authorList>
            <person name="Hara Y"/>
            <person name="Yamaguchi K"/>
            <person name="Onimaru K"/>
            <person name="Kadota M"/>
            <person name="Koyanagi M"/>
            <person name="Keeley SD"/>
            <person name="Tatsumi K"/>
            <person name="Tanaka K"/>
            <person name="Motone F"/>
            <person name="Kageyama Y"/>
            <person name="Nozu R"/>
            <person name="Adachi N"/>
            <person name="Nishimura O"/>
            <person name="Nakagawa R"/>
            <person name="Tanegashima C"/>
            <person name="Kiyatake I"/>
            <person name="Matsumoto R"/>
            <person name="Murakumo K"/>
            <person name="Nishida K"/>
            <person name="Terakita A"/>
            <person name="Kuratani S"/>
            <person name="Sato K"/>
            <person name="Hyodo S Kuraku.S."/>
        </authorList>
    </citation>
    <scope>NUCLEOTIDE SEQUENCE [LARGE SCALE GENOMIC DNA]</scope>
</reference>
<feature type="region of interest" description="Disordered" evidence="7">
    <location>
        <begin position="862"/>
        <end position="884"/>
    </location>
</feature>
<feature type="compositionally biased region" description="Polar residues" evidence="7">
    <location>
        <begin position="2017"/>
        <end position="2051"/>
    </location>
</feature>
<dbReference type="GO" id="GO:0008013">
    <property type="term" value="F:beta-catenin binding"/>
    <property type="evidence" value="ECO:0007669"/>
    <property type="project" value="InterPro"/>
</dbReference>
<dbReference type="GO" id="GO:0007026">
    <property type="term" value="P:negative regulation of microtubule depolymerization"/>
    <property type="evidence" value="ECO:0007669"/>
    <property type="project" value="TreeGrafter"/>
</dbReference>
<dbReference type="EMBL" id="BFAA01002922">
    <property type="protein sequence ID" value="GCB66283.1"/>
    <property type="molecule type" value="Genomic_DNA"/>
</dbReference>
<dbReference type="GO" id="GO:0007389">
    <property type="term" value="P:pattern specification process"/>
    <property type="evidence" value="ECO:0007669"/>
    <property type="project" value="TreeGrafter"/>
</dbReference>
<feature type="region of interest" description="Disordered" evidence="7">
    <location>
        <begin position="1413"/>
        <end position="1464"/>
    </location>
</feature>
<feature type="region of interest" description="Disordered" evidence="7">
    <location>
        <begin position="2164"/>
        <end position="2249"/>
    </location>
</feature>
<dbReference type="InterPro" id="IPR041257">
    <property type="entry name" value="APC_rep"/>
</dbReference>
<dbReference type="InterPro" id="IPR026831">
    <property type="entry name" value="APC_dom"/>
</dbReference>
<feature type="compositionally biased region" description="Basic and acidic residues" evidence="7">
    <location>
        <begin position="2287"/>
        <end position="2298"/>
    </location>
</feature>
<dbReference type="InterPro" id="IPR032038">
    <property type="entry name" value="APC_N"/>
</dbReference>
<feature type="compositionally biased region" description="Low complexity" evidence="7">
    <location>
        <begin position="2170"/>
        <end position="2186"/>
    </location>
</feature>
<feature type="compositionally biased region" description="Polar residues" evidence="7">
    <location>
        <begin position="251"/>
        <end position="264"/>
    </location>
</feature>
<feature type="compositionally biased region" description="Polar residues" evidence="7">
    <location>
        <begin position="1726"/>
        <end position="1738"/>
    </location>
</feature>
<dbReference type="GO" id="GO:0001708">
    <property type="term" value="P:cell fate specification"/>
    <property type="evidence" value="ECO:0007669"/>
    <property type="project" value="TreeGrafter"/>
</dbReference>
<feature type="region of interest" description="Disordered" evidence="7">
    <location>
        <begin position="2265"/>
        <end position="2319"/>
    </location>
</feature>
<dbReference type="OrthoDB" id="5918429at2759"/>
<feature type="non-terminal residue" evidence="10">
    <location>
        <position position="1"/>
    </location>
</feature>
<evidence type="ECO:0000313" key="11">
    <source>
        <dbReference type="Proteomes" id="UP000288216"/>
    </source>
</evidence>
<feature type="compositionally biased region" description="Polar residues" evidence="7">
    <location>
        <begin position="2084"/>
        <end position="2096"/>
    </location>
</feature>
<dbReference type="GO" id="GO:0016477">
    <property type="term" value="P:cell migration"/>
    <property type="evidence" value="ECO:0007669"/>
    <property type="project" value="TreeGrafter"/>
</dbReference>
<dbReference type="SUPFAM" id="SSF58050">
    <property type="entry name" value="N-terminal coiled coil domain from apc"/>
    <property type="match status" value="1"/>
</dbReference>
<feature type="compositionally biased region" description="Basic and acidic residues" evidence="7">
    <location>
        <begin position="947"/>
        <end position="968"/>
    </location>
</feature>
<evidence type="ECO:0000259" key="9">
    <source>
        <dbReference type="Pfam" id="PF16689"/>
    </source>
</evidence>
<dbReference type="STRING" id="75743.A0A401NZJ9"/>
<dbReference type="Pfam" id="PF05924">
    <property type="entry name" value="SAMP"/>
    <property type="match status" value="2"/>
</dbReference>
<feature type="compositionally biased region" description="Polar residues" evidence="7">
    <location>
        <begin position="1434"/>
        <end position="1464"/>
    </location>
</feature>
<dbReference type="InterPro" id="IPR009234">
    <property type="entry name" value="APC_basic_dom"/>
</dbReference>
<dbReference type="Pfam" id="PF00514">
    <property type="entry name" value="Arm"/>
    <property type="match status" value="2"/>
</dbReference>
<feature type="compositionally biased region" description="Polar residues" evidence="7">
    <location>
        <begin position="2299"/>
        <end position="2314"/>
    </location>
</feature>
<evidence type="ECO:0000256" key="2">
    <source>
        <dbReference type="ARBA" id="ARBA00022687"/>
    </source>
</evidence>
<dbReference type="SMART" id="SM00185">
    <property type="entry name" value="ARM"/>
    <property type="match status" value="7"/>
</dbReference>
<dbReference type="InterPro" id="IPR036149">
    <property type="entry name" value="APC_N_sf"/>
</dbReference>
<feature type="region of interest" description="Disordered" evidence="7">
    <location>
        <begin position="921"/>
        <end position="968"/>
    </location>
</feature>
<dbReference type="InterPro" id="IPR009223">
    <property type="entry name" value="APC_rpt"/>
</dbReference>
<feature type="compositionally biased region" description="Polar residues" evidence="7">
    <location>
        <begin position="2062"/>
        <end position="2074"/>
    </location>
</feature>
<dbReference type="Pfam" id="PF18797">
    <property type="entry name" value="APC_rep"/>
    <property type="match status" value="1"/>
</dbReference>
<dbReference type="Gene3D" id="1.20.5.10">
    <property type="match status" value="1"/>
</dbReference>
<dbReference type="Gene3D" id="1.25.10.10">
    <property type="entry name" value="Leucine-rich Repeat Variant"/>
    <property type="match status" value="1"/>
</dbReference>
<dbReference type="Pfam" id="PF16629">
    <property type="entry name" value="Arm_APC_u3"/>
    <property type="match status" value="1"/>
</dbReference>
<proteinExistence type="inferred from homology"/>
<dbReference type="GO" id="GO:0090090">
    <property type="term" value="P:negative regulation of canonical Wnt signaling pathway"/>
    <property type="evidence" value="ECO:0007669"/>
    <property type="project" value="TreeGrafter"/>
</dbReference>
<dbReference type="GO" id="GO:0030877">
    <property type="term" value="C:beta-catenin destruction complex"/>
    <property type="evidence" value="ECO:0007669"/>
    <property type="project" value="TreeGrafter"/>
</dbReference>
<evidence type="ECO:0000256" key="3">
    <source>
        <dbReference type="ARBA" id="ARBA00022737"/>
    </source>
</evidence>
<feature type="region of interest" description="Disordered" evidence="7">
    <location>
        <begin position="1884"/>
        <end position="1934"/>
    </location>
</feature>
<dbReference type="GO" id="GO:0016055">
    <property type="term" value="P:Wnt signaling pathway"/>
    <property type="evidence" value="ECO:0007669"/>
    <property type="project" value="UniProtKB-KW"/>
</dbReference>
<name>A0A401NZJ9_SCYTO</name>
<dbReference type="GO" id="GO:0007399">
    <property type="term" value="P:nervous system development"/>
    <property type="evidence" value="ECO:0007669"/>
    <property type="project" value="TreeGrafter"/>
</dbReference>
<dbReference type="InterPro" id="IPR000225">
    <property type="entry name" value="Armadillo"/>
</dbReference>
<evidence type="ECO:0000256" key="6">
    <source>
        <dbReference type="SAM" id="Coils"/>
    </source>
</evidence>
<protein>
    <recommendedName>
        <fullName evidence="12">APC protein</fullName>
    </recommendedName>
</protein>
<feature type="compositionally biased region" description="Basic and acidic residues" evidence="7">
    <location>
        <begin position="2223"/>
        <end position="2239"/>
    </location>
</feature>
<dbReference type="Pfam" id="PF05923">
    <property type="entry name" value="APC_r"/>
    <property type="match status" value="1"/>
</dbReference>
<dbReference type="Proteomes" id="UP000288216">
    <property type="component" value="Unassembled WGS sequence"/>
</dbReference>
<feature type="compositionally biased region" description="Basic residues" evidence="7">
    <location>
        <begin position="1713"/>
        <end position="1725"/>
    </location>
</feature>
<dbReference type="Gene3D" id="1.10.287.450">
    <property type="entry name" value="Helix hairpin bin"/>
    <property type="match status" value="1"/>
</dbReference>
<dbReference type="GO" id="GO:0016342">
    <property type="term" value="C:catenin complex"/>
    <property type="evidence" value="ECO:0007669"/>
    <property type="project" value="TreeGrafter"/>
</dbReference>
<dbReference type="SUPFAM" id="SSF82931">
    <property type="entry name" value="Tumor suppressor gene product Apc"/>
    <property type="match status" value="1"/>
</dbReference>
<feature type="compositionally biased region" description="Polar residues" evidence="7">
    <location>
        <begin position="1229"/>
        <end position="1239"/>
    </location>
</feature>
<evidence type="ECO:0000256" key="7">
    <source>
        <dbReference type="SAM" id="MobiDB-lite"/>
    </source>
</evidence>
<dbReference type="Pfam" id="PF05956">
    <property type="entry name" value="APC_basic"/>
    <property type="match status" value="1"/>
</dbReference>
<evidence type="ECO:0008006" key="12">
    <source>
        <dbReference type="Google" id="ProtNLM"/>
    </source>
</evidence>
<feature type="compositionally biased region" description="Polar residues" evidence="7">
    <location>
        <begin position="1415"/>
        <end position="1425"/>
    </location>
</feature>
<feature type="compositionally biased region" description="Polar residues" evidence="7">
    <location>
        <begin position="1000"/>
        <end position="1022"/>
    </location>
</feature>
<gene>
    <name evidence="10" type="ORF">scyTo_0007848</name>
</gene>
<dbReference type="Pfam" id="PF11414">
    <property type="entry name" value="Suppressor_APC"/>
    <property type="match status" value="1"/>
</dbReference>
<evidence type="ECO:0000256" key="1">
    <source>
        <dbReference type="ARBA" id="ARBA00009051"/>
    </source>
</evidence>
<feature type="region of interest" description="Disordered" evidence="7">
    <location>
        <begin position="241"/>
        <end position="264"/>
    </location>
</feature>
<feature type="compositionally biased region" description="Low complexity" evidence="7">
    <location>
        <begin position="1956"/>
        <end position="1975"/>
    </location>
</feature>
<dbReference type="InterPro" id="IPR011989">
    <property type="entry name" value="ARM-like"/>
</dbReference>
<feature type="region of interest" description="Disordered" evidence="7">
    <location>
        <begin position="1197"/>
        <end position="1242"/>
    </location>
</feature>
<feature type="domain" description="Adenomatous polyposis coli protein basic" evidence="8">
    <location>
        <begin position="1939"/>
        <end position="2282"/>
    </location>
</feature>
<feature type="compositionally biased region" description="Basic residues" evidence="7">
    <location>
        <begin position="1770"/>
        <end position="1781"/>
    </location>
</feature>
<dbReference type="Pfam" id="PF16689">
    <property type="entry name" value="APC_N_CC"/>
    <property type="match status" value="1"/>
</dbReference>
<feature type="coiled-coil region" evidence="6">
    <location>
        <begin position="14"/>
        <end position="62"/>
    </location>
</feature>
<feature type="domain" description="Adenomatous polyposis coli N-terminal dimerisation" evidence="9">
    <location>
        <begin position="12"/>
        <end position="63"/>
    </location>
</feature>
<dbReference type="InterPro" id="IPR026818">
    <property type="entry name" value="Apc_fam"/>
</dbReference>
<dbReference type="InterPro" id="IPR009224">
    <property type="entry name" value="SAMP"/>
</dbReference>
<dbReference type="GO" id="GO:0045295">
    <property type="term" value="F:gamma-catenin binding"/>
    <property type="evidence" value="ECO:0007669"/>
    <property type="project" value="TreeGrafter"/>
</dbReference>
<evidence type="ECO:0000256" key="4">
    <source>
        <dbReference type="ARBA" id="ARBA00023054"/>
    </source>
</evidence>
<dbReference type="FunFam" id="1.25.10.10:FF:001248">
    <property type="entry name" value="Adenomatous polyposis coli protein, putative"/>
    <property type="match status" value="1"/>
</dbReference>
<feature type="compositionally biased region" description="Basic and acidic residues" evidence="7">
    <location>
        <begin position="1884"/>
        <end position="1895"/>
    </location>
</feature>
<feature type="coiled-coil region" evidence="6">
    <location>
        <begin position="139"/>
        <end position="176"/>
    </location>
</feature>
<evidence type="ECO:0000256" key="5">
    <source>
        <dbReference type="PROSITE-ProRule" id="PRU00259"/>
    </source>
</evidence>
<evidence type="ECO:0000259" key="8">
    <source>
        <dbReference type="Pfam" id="PF05956"/>
    </source>
</evidence>
<sequence>VLEELRMSGSTSSYEHLVKQVEALRKENSHLRRELEDNSCHLTKLESETLDMKEMLKQLQTRLEQEACNLASTGRIDILDQLKELNTDVAKLCDIKLQSNMVYSEQGEFVLEQTAEGNQIRPQVIVREQDPSPVAYGSVEHLEELNEERALLLSEIEKEEKEKAVYCTRIQNLSRRADDLSQIRSVSKHMDLIRQQLQYEAHQIKTIIDERYGTSDNMTERVQMRINRIQQIEKEILQFEQKAHQKEAQGHGNSNDRVADSTMNNLPQGLSNLGSKVEMVFWLLSRLAARDKDDMSKTLLAMSSSQDSCVAMRKSGCLPLLIQLLHDSERDSGPSRNSNNSKEARARASGALHNIIYSQPNEGQAKREMRVLHVLEQVRLYCETCWEWLDTKRQGNGPESNNRGLQAVAELLQVDCDMYGPTNDPLNSALRRYAGMALTNLTFGDVVNKATLCSRKGCLQSIVAQLESKSEDIHQVVASILRNLSWRADVNSKRILREVRSVSALMQCALKAKKESTLKSLLSALWNLSAHSTENKVAICSVEGALVFLVGTLTYKCQSNSLAIIESGGGILRNVSSLIATNEEYRQILRDYNCLQTLLQHLKSHSLTIVSNACGTLWNLSARSSKDQELLWDLGAVSMLRNLIHSKHKMIAMGSAAALRNLLTNRPAKYKDTTMVSPGSCMPSLYMRKQKALEAELDAKHLTETFDGIEKLSPKHPNINKPLRHIESLAKDYASDSGCFDDDEGPNISTGLETGGLSVLSMYLNSSFLQGQGLSRCRSSGRCSESERDLEGNLQKFNLATDNVSVAAERLVNQISTTVARIDKIVEDMSNIHTSSEDSFSLSSEDQCIDWQCALDDLNEPRTKSSSPCHFRDAANSGKRENRSKVHAILGARTDYTNLSSDSLDCANSTGGCDMKGHILSMKESSAKDQTDELPMYQRRPTNLDLKSGENDQLDRKDSDGQLRSRESKMTFNEAWGIRKPDEISKKQFSPFYEKIPAASVTTGSSQSPSPGNSLTPQSLSGRRQAWVHSGYSQSSRNANQGLSSTSASTPMSNDQETLQTYCVEDTPICFSRCSSLSSLSSAENVLDVQIGSENDVDSDSSLEIIGVENESPQPEEKSLSDDSFASKEMRIQPSDHSFSSSSQPIEIPCPKHEKFLLRKKVSSRNMDSSPSSPSENYLQETPLVLSRCSSVSSLGSFESPSIVSSIQSDPCSEMISGTISPSDLPDSPGQTMPPSRSKTPLLDQMEKDAGQGNSQWDGDMRKHMDINDFKERFHLPPDIDTMLYFTLEKPNENFSCASSLSALTLHEPYIQKDIELKLMPLFQEKSCFNCCAHGEDIREERNGDGMEKVDKLDSILENSDDDIEILKECINSAMPTKFRNVKASAASGLPTQDPQCSKSRQRPVFMLLPAHSQLEPSGQSPSKNDTFREDSSYSDSVEGTPVNFSSSASLSDETLEYPQNESPKLTNVKAEVMERRELLPAEGQNADDLEVPIAIRMHDRSLEQGSKYNLNLNNSMSGAQSYSLHFSQREVLKRNQTPLPPQSCQSQNVHAFQPGLIANSFRKEQASPRHTLELDTKRSVCKNPEEGQQRMDVSCGEYIHGSYAFQSLRHTTPTEEAVYCFYENDSLDRLGVPKDAAKIEGEDDYGGKIIKHNRVARNEPTHSHNPVSKFRSASVANKTERNLITDESPLCLSLSSSLSSLSDMDSEDTQAKTRKAFVKSRKKSQNPTVSKSFNSGYPSLSARRDSSASSPSYDSEDDLLQKCISSAMPKKRRHSSRRKSERSSKQSLKGDGQSNCGRDMAGGLECSKDSNQDVYSSLSDLTSPDLGSIEWKAIQEGANSIVTSLHQAAACLSREPSSESDSILSFVSGLSIGSTLHFTLERKDKKRAPKEQTRNVEGAETTCKEGKRPSENKAGKSFIGGKVPNAPKPPSRAVSLPVVFRGRTVIYMPDMFKKSTSASPASKKAAPQSNPASKTPSQAFRSRSLHRPGETTVKVESTLPKRSVTPPARIARGPSRGSSRNSTPSRQPPKNVTSTLQSARQGTPNGSKININKFDQKPRAQVSSTLSTPSIKTPISGKLSRKSPVQTQNIQTPIKQVTPAKKGPSFQRIEPLGPSKNQGCKKVMPPNRLDLVRMSSAKSSGSESDKSNFVRQLTFIKESSGLLMRQKSEASSSESVSSLSQSVSPRRSKSDFQKAFTRSTQRQELKVAKPAPNLSLSQRKSSCNEEGLRIEKLSRRPSSESPSRLPVKNSAVWKHDNFKRYSSSPHINVLQRAGSPSSTRSASSESSDKTKSEEEPRSSQPFANQKEQPTKKIQPSLRGMWRRIKDEDIPYFLSNSLPPSAMALVNKSESEQQLNKVGTVETKTSDAFVQTDDFPITKINSSTSPTLDLIPHIAQAIPRNTTSRSLMGKNPETTYGIYSDNEQELDTLMLMRNNMTTSAEIENYANVPGHMHFNSSRHGSPSRAARVTPFNYIPSPKTMRSDSGSLQPSQIRAPIINEKTVGEVQS</sequence>
<feature type="region of interest" description="Disordered" evidence="7">
    <location>
        <begin position="1000"/>
        <end position="1054"/>
    </location>
</feature>
<keyword evidence="11" id="KW-1185">Reference proteome</keyword>
<dbReference type="InterPro" id="IPR016024">
    <property type="entry name" value="ARM-type_fold"/>
</dbReference>
<dbReference type="GO" id="GO:0008017">
    <property type="term" value="F:microtubule binding"/>
    <property type="evidence" value="ECO:0007669"/>
    <property type="project" value="InterPro"/>
</dbReference>
<feature type="region of interest" description="Disordered" evidence="7">
    <location>
        <begin position="1653"/>
        <end position="1676"/>
    </location>
</feature>
<dbReference type="OMA" id="AGKDCRM"/>
<feature type="compositionally biased region" description="Basic and acidic residues" evidence="7">
    <location>
        <begin position="870"/>
        <end position="884"/>
    </location>
</feature>
<feature type="repeat" description="ARM" evidence="5">
    <location>
        <begin position="593"/>
        <end position="635"/>
    </location>
</feature>